<proteinExistence type="predicted"/>
<comment type="caution">
    <text evidence="1">The sequence shown here is derived from an EMBL/GenBank/DDBJ whole genome shotgun (WGS) entry which is preliminary data.</text>
</comment>
<dbReference type="Proteomes" id="UP000254876">
    <property type="component" value="Unassembled WGS sequence"/>
</dbReference>
<evidence type="ECO:0000313" key="2">
    <source>
        <dbReference type="Proteomes" id="UP000254876"/>
    </source>
</evidence>
<organism evidence="1 2">
    <name type="scientific">Elizabethkingia anophelis</name>
    <dbReference type="NCBI Taxonomy" id="1117645"/>
    <lineage>
        <taxon>Bacteria</taxon>
        <taxon>Pseudomonadati</taxon>
        <taxon>Bacteroidota</taxon>
        <taxon>Flavobacteriia</taxon>
        <taxon>Flavobacteriales</taxon>
        <taxon>Weeksellaceae</taxon>
        <taxon>Elizabethkingia</taxon>
    </lineage>
</organism>
<accession>X5KPE1</accession>
<gene>
    <name evidence="1" type="ORF">NCTC10588_01717</name>
</gene>
<protein>
    <submittedName>
        <fullName evidence="1">Uncharacterized protein</fullName>
    </submittedName>
</protein>
<name>X5KPE1_9FLAO</name>
<reference evidence="1 2" key="1">
    <citation type="submission" date="2018-06" db="EMBL/GenBank/DDBJ databases">
        <authorList>
            <consortium name="Pathogen Informatics"/>
            <person name="Doyle S."/>
        </authorList>
    </citation>
    <scope>NUCLEOTIDE SEQUENCE [LARGE SCALE GENOMIC DNA]</scope>
    <source>
        <strain evidence="1 2">NCTC10588</strain>
    </source>
</reference>
<dbReference type="AlphaFoldDB" id="X5KPE1"/>
<sequence length="40" mass="4496">MIDKKYVLNKTEISHITTGYNDSTDIIVCKHPLVTSDTNS</sequence>
<evidence type="ECO:0000313" key="1">
    <source>
        <dbReference type="EMBL" id="STD01894.1"/>
    </source>
</evidence>
<dbReference type="EMBL" id="UFYD01000001">
    <property type="protein sequence ID" value="STD01894.1"/>
    <property type="molecule type" value="Genomic_DNA"/>
</dbReference>